<evidence type="ECO:0000256" key="1">
    <source>
        <dbReference type="ARBA" id="ARBA00022679"/>
    </source>
</evidence>
<keyword evidence="2" id="KW-0012">Acyltransferase</keyword>
<name>A0A6C7ED07_ILUCY</name>
<keyword evidence="5" id="KW-1185">Reference proteome</keyword>
<dbReference type="AlphaFoldDB" id="A0A6C7ED07"/>
<dbReference type="SUPFAM" id="SSF55729">
    <property type="entry name" value="Acyl-CoA N-acyltransferases (Nat)"/>
    <property type="match status" value="1"/>
</dbReference>
<gene>
    <name evidence="4" type="ORF">YM304_39360</name>
</gene>
<reference evidence="4 5" key="1">
    <citation type="journal article" date="2013" name="Int. J. Syst. Evol. Microbiol.">
        <title>Ilumatobacter nonamiense sp. nov. and Ilumatobacter coccineum sp. nov., isolated from seashore sand.</title>
        <authorList>
            <person name="Matsumoto A."/>
            <person name="Kasai H."/>
            <person name="Matsuo Y."/>
            <person name="Shizuri Y."/>
            <person name="Ichikawa N."/>
            <person name="Fujita N."/>
            <person name="Omura S."/>
            <person name="Takahashi Y."/>
        </authorList>
    </citation>
    <scope>NUCLEOTIDE SEQUENCE [LARGE SCALE GENOMIC DNA]</scope>
    <source>
        <strain evidence="5">NBRC 103263 / KCTC 29153 / YM16-304</strain>
    </source>
</reference>
<keyword evidence="1" id="KW-0808">Transferase</keyword>
<dbReference type="PROSITE" id="PS51186">
    <property type="entry name" value="GNAT"/>
    <property type="match status" value="1"/>
</dbReference>
<evidence type="ECO:0000256" key="2">
    <source>
        <dbReference type="ARBA" id="ARBA00023315"/>
    </source>
</evidence>
<dbReference type="Proteomes" id="UP000011863">
    <property type="component" value="Chromosome"/>
</dbReference>
<dbReference type="PANTHER" id="PTHR43877">
    <property type="entry name" value="AMINOALKYLPHOSPHONATE N-ACETYLTRANSFERASE-RELATED-RELATED"/>
    <property type="match status" value="1"/>
</dbReference>
<dbReference type="InterPro" id="IPR000182">
    <property type="entry name" value="GNAT_dom"/>
</dbReference>
<dbReference type="CDD" id="cd04301">
    <property type="entry name" value="NAT_SF"/>
    <property type="match status" value="1"/>
</dbReference>
<protein>
    <recommendedName>
        <fullName evidence="3">N-acetyltransferase domain-containing protein</fullName>
    </recommendedName>
</protein>
<evidence type="ECO:0000313" key="4">
    <source>
        <dbReference type="EMBL" id="BAN04250.1"/>
    </source>
</evidence>
<dbReference type="KEGG" id="aym:YM304_39360"/>
<organism evidence="4 5">
    <name type="scientific">Ilumatobacter coccineus (strain NBRC 103263 / KCTC 29153 / YM16-304)</name>
    <dbReference type="NCBI Taxonomy" id="1313172"/>
    <lineage>
        <taxon>Bacteria</taxon>
        <taxon>Bacillati</taxon>
        <taxon>Actinomycetota</taxon>
        <taxon>Acidimicrobiia</taxon>
        <taxon>Acidimicrobiales</taxon>
        <taxon>Ilumatobacteraceae</taxon>
        <taxon>Ilumatobacter</taxon>
    </lineage>
</organism>
<evidence type="ECO:0000313" key="5">
    <source>
        <dbReference type="Proteomes" id="UP000011863"/>
    </source>
</evidence>
<proteinExistence type="predicted"/>
<dbReference type="Gene3D" id="3.40.630.30">
    <property type="match status" value="1"/>
</dbReference>
<dbReference type="OrthoDB" id="3216107at2"/>
<dbReference type="EMBL" id="AP012057">
    <property type="protein sequence ID" value="BAN04250.1"/>
    <property type="molecule type" value="Genomic_DNA"/>
</dbReference>
<dbReference type="InterPro" id="IPR050832">
    <property type="entry name" value="Bact_Acetyltransf"/>
</dbReference>
<accession>A0A6C7ED07</accession>
<feature type="domain" description="N-acetyltransferase" evidence="3">
    <location>
        <begin position="1"/>
        <end position="154"/>
    </location>
</feature>
<sequence length="156" mass="17488">MLLRPATPGDVDFLRELYADTRAEEFVGIGWPADQIATLLAMQFEAQHTDYTRRFPASSHDIVLDGLAPIGRIWVNRAPDEIRLLDLAIHSSFRNRGIGSRLIHQLQAEATSAGRPLRHSVVKENLAALRLYHRLGFEIVGGVESHHLMEYTAPTP</sequence>
<evidence type="ECO:0000259" key="3">
    <source>
        <dbReference type="PROSITE" id="PS51186"/>
    </source>
</evidence>
<dbReference type="Pfam" id="PF13508">
    <property type="entry name" value="Acetyltransf_7"/>
    <property type="match status" value="1"/>
</dbReference>
<dbReference type="InterPro" id="IPR016181">
    <property type="entry name" value="Acyl_CoA_acyltransferase"/>
</dbReference>
<dbReference type="RefSeq" id="WP_015443497.1">
    <property type="nucleotide sequence ID" value="NC_020520.1"/>
</dbReference>
<dbReference type="GO" id="GO:0016747">
    <property type="term" value="F:acyltransferase activity, transferring groups other than amino-acyl groups"/>
    <property type="evidence" value="ECO:0007669"/>
    <property type="project" value="InterPro"/>
</dbReference>